<keyword evidence="2" id="KW-1185">Reference proteome</keyword>
<gene>
    <name evidence="1" type="ORF">K452DRAFT_282619</name>
</gene>
<proteinExistence type="predicted"/>
<sequence>MAWRTSPSIVSQSPPLQFLPTTPALCLTIAMPPEMSDWRRDDSEKMTSGGAANLYASYRVVTAGGLAAISALLKDSCQIVFTSPSKISSPC</sequence>
<evidence type="ECO:0000313" key="1">
    <source>
        <dbReference type="EMBL" id="KAF2146448.1"/>
    </source>
</evidence>
<dbReference type="GeneID" id="54297113"/>
<dbReference type="RefSeq" id="XP_033402157.1">
    <property type="nucleotide sequence ID" value="XM_033539617.1"/>
</dbReference>
<organism evidence="1 2">
    <name type="scientific">Aplosporella prunicola CBS 121167</name>
    <dbReference type="NCBI Taxonomy" id="1176127"/>
    <lineage>
        <taxon>Eukaryota</taxon>
        <taxon>Fungi</taxon>
        <taxon>Dikarya</taxon>
        <taxon>Ascomycota</taxon>
        <taxon>Pezizomycotina</taxon>
        <taxon>Dothideomycetes</taxon>
        <taxon>Dothideomycetes incertae sedis</taxon>
        <taxon>Botryosphaeriales</taxon>
        <taxon>Aplosporellaceae</taxon>
        <taxon>Aplosporella</taxon>
    </lineage>
</organism>
<name>A0A6A6BRN8_9PEZI</name>
<accession>A0A6A6BRN8</accession>
<reference evidence="1" key="1">
    <citation type="journal article" date="2020" name="Stud. Mycol.">
        <title>101 Dothideomycetes genomes: a test case for predicting lifestyles and emergence of pathogens.</title>
        <authorList>
            <person name="Haridas S."/>
            <person name="Albert R."/>
            <person name="Binder M."/>
            <person name="Bloem J."/>
            <person name="Labutti K."/>
            <person name="Salamov A."/>
            <person name="Andreopoulos B."/>
            <person name="Baker S."/>
            <person name="Barry K."/>
            <person name="Bills G."/>
            <person name="Bluhm B."/>
            <person name="Cannon C."/>
            <person name="Castanera R."/>
            <person name="Culley D."/>
            <person name="Daum C."/>
            <person name="Ezra D."/>
            <person name="Gonzalez J."/>
            <person name="Henrissat B."/>
            <person name="Kuo A."/>
            <person name="Liang C."/>
            <person name="Lipzen A."/>
            <person name="Lutzoni F."/>
            <person name="Magnuson J."/>
            <person name="Mondo S."/>
            <person name="Nolan M."/>
            <person name="Ohm R."/>
            <person name="Pangilinan J."/>
            <person name="Park H.-J."/>
            <person name="Ramirez L."/>
            <person name="Alfaro M."/>
            <person name="Sun H."/>
            <person name="Tritt A."/>
            <person name="Yoshinaga Y."/>
            <person name="Zwiers L.-H."/>
            <person name="Turgeon B."/>
            <person name="Goodwin S."/>
            <person name="Spatafora J."/>
            <person name="Crous P."/>
            <person name="Grigoriev I."/>
        </authorList>
    </citation>
    <scope>NUCLEOTIDE SEQUENCE</scope>
    <source>
        <strain evidence="1">CBS 121167</strain>
    </source>
</reference>
<protein>
    <submittedName>
        <fullName evidence="1">Uncharacterized protein</fullName>
    </submittedName>
</protein>
<evidence type="ECO:0000313" key="2">
    <source>
        <dbReference type="Proteomes" id="UP000799438"/>
    </source>
</evidence>
<dbReference type="Proteomes" id="UP000799438">
    <property type="component" value="Unassembled WGS sequence"/>
</dbReference>
<dbReference type="AlphaFoldDB" id="A0A6A6BRN8"/>
<dbReference type="EMBL" id="ML995475">
    <property type="protein sequence ID" value="KAF2146448.1"/>
    <property type="molecule type" value="Genomic_DNA"/>
</dbReference>